<dbReference type="Proteomes" id="UP000245533">
    <property type="component" value="Unassembled WGS sequence"/>
</dbReference>
<keyword evidence="1" id="KW-1133">Transmembrane helix</keyword>
<dbReference type="RefSeq" id="WP_109646388.1">
    <property type="nucleotide sequence ID" value="NZ_QGGB01000005.1"/>
</dbReference>
<proteinExistence type="predicted"/>
<dbReference type="OrthoDB" id="978644at2"/>
<keyword evidence="1" id="KW-0812">Transmembrane</keyword>
<sequence>MNTQEEHVKSLFLDWSENKLSEADSMKVDHHLNECENCASYFKNMQFLFNNPQKEQLPVLEMDPYLPVRIKSTKADSVQSLQSSSARLRNTFLGALIVSGILIGFLLGQQLVYTAYYSDRLSSYENVPVEWMYYEGIAQPGLGSRYEHVISEIEDEEL</sequence>
<comment type="caution">
    <text evidence="2">The sequence shown here is derived from an EMBL/GenBank/DDBJ whole genome shotgun (WGS) entry which is preliminary data.</text>
</comment>
<keyword evidence="3" id="KW-1185">Reference proteome</keyword>
<evidence type="ECO:0000313" key="3">
    <source>
        <dbReference type="Proteomes" id="UP000245533"/>
    </source>
</evidence>
<feature type="transmembrane region" description="Helical" evidence="1">
    <location>
        <begin position="92"/>
        <end position="116"/>
    </location>
</feature>
<dbReference type="EMBL" id="QGGB01000005">
    <property type="protein sequence ID" value="PWN07039.1"/>
    <property type="molecule type" value="Genomic_DNA"/>
</dbReference>
<gene>
    <name evidence="2" type="ORF">DDZ15_07150</name>
</gene>
<dbReference type="AlphaFoldDB" id="A0A316TUT9"/>
<accession>A0A316TUT9</accession>
<keyword evidence="1" id="KW-0472">Membrane</keyword>
<organism evidence="2 3">
    <name type="scientific">Rhodohalobacter mucosus</name>
    <dbReference type="NCBI Taxonomy" id="2079485"/>
    <lineage>
        <taxon>Bacteria</taxon>
        <taxon>Pseudomonadati</taxon>
        <taxon>Balneolota</taxon>
        <taxon>Balneolia</taxon>
        <taxon>Balneolales</taxon>
        <taxon>Balneolaceae</taxon>
        <taxon>Rhodohalobacter</taxon>
    </lineage>
</organism>
<protein>
    <submittedName>
        <fullName evidence="2">Uncharacterized protein</fullName>
    </submittedName>
</protein>
<evidence type="ECO:0000256" key="1">
    <source>
        <dbReference type="SAM" id="Phobius"/>
    </source>
</evidence>
<evidence type="ECO:0000313" key="2">
    <source>
        <dbReference type="EMBL" id="PWN07039.1"/>
    </source>
</evidence>
<reference evidence="2 3" key="1">
    <citation type="submission" date="2018-05" db="EMBL/GenBank/DDBJ databases">
        <title>Rhodohalobacter halophilus gen. nov., sp. nov., a moderately halophilic member of the family Balneolaceae.</title>
        <authorList>
            <person name="Liu Z.-W."/>
        </authorList>
    </citation>
    <scope>NUCLEOTIDE SEQUENCE [LARGE SCALE GENOMIC DNA]</scope>
    <source>
        <strain evidence="2 3">8A47</strain>
    </source>
</reference>
<name>A0A316TUT9_9BACT</name>